<evidence type="ECO:0000256" key="1">
    <source>
        <dbReference type="ARBA" id="ARBA00009674"/>
    </source>
</evidence>
<feature type="compositionally biased region" description="Low complexity" evidence="5">
    <location>
        <begin position="63"/>
        <end position="82"/>
    </location>
</feature>
<keyword evidence="3" id="KW-0653">Protein transport</keyword>
<evidence type="ECO:0000256" key="2">
    <source>
        <dbReference type="ARBA" id="ARBA00022448"/>
    </source>
</evidence>
<keyword evidence="2" id="KW-0813">Transport</keyword>
<dbReference type="SUPFAM" id="SSF46785">
    <property type="entry name" value="Winged helix' DNA-binding domain"/>
    <property type="match status" value="2"/>
</dbReference>
<keyword evidence="7" id="KW-1185">Reference proteome</keyword>
<feature type="compositionally biased region" description="Pro residues" evidence="5">
    <location>
        <begin position="83"/>
        <end position="98"/>
    </location>
</feature>
<reference evidence="6" key="1">
    <citation type="submission" date="2023-10" db="EMBL/GenBank/DDBJ databases">
        <authorList>
            <person name="Hackl T."/>
        </authorList>
    </citation>
    <scope>NUCLEOTIDE SEQUENCE</scope>
</reference>
<dbReference type="GO" id="GO:0043328">
    <property type="term" value="P:protein transport to vacuole involved in ubiquitin-dependent protein catabolic process via the multivesicular body sorting pathway"/>
    <property type="evidence" value="ECO:0007669"/>
    <property type="project" value="TreeGrafter"/>
</dbReference>
<sequence length="291" mass="31723">MATSTPSITTATPTSTSSGALLTPSTTTSTTSAGASSTAATPPRSPSTSTSAPIPLPSQQPAPNTMSNSTSAPTATTSSTPSTKPPTNPPTNPPPPRFDFPREYNFPPFFTPQPNLTTRHSQLEKWSALILGYCAWHRLFRLTLPSVSSNYNHNTNNTNTSINTDDLLHNRRINRRLSPAHAREILEFMRKEGRAEYVNGSGGDDDAGGDVVWVYWRTPEEWASLLEAWVDGTAQKGMVLTLYELTEGEGTRGTEFHGLEPELLQKALHVLVKRGKAQIFGQEDHQGVKFF</sequence>
<dbReference type="GO" id="GO:0042803">
    <property type="term" value="F:protein homodimerization activity"/>
    <property type="evidence" value="ECO:0007669"/>
    <property type="project" value="TreeGrafter"/>
</dbReference>
<dbReference type="Gene3D" id="1.10.10.570">
    <property type="entry name" value="Winged helix' DNA-binding domain. Chain C. Domain 1"/>
    <property type="match status" value="1"/>
</dbReference>
<feature type="region of interest" description="Disordered" evidence="5">
    <location>
        <begin position="1"/>
        <end position="106"/>
    </location>
</feature>
<feature type="compositionally biased region" description="Low complexity" evidence="5">
    <location>
        <begin position="1"/>
        <end position="53"/>
    </location>
</feature>
<dbReference type="GO" id="GO:0000814">
    <property type="term" value="C:ESCRT II complex"/>
    <property type="evidence" value="ECO:0007669"/>
    <property type="project" value="InterPro"/>
</dbReference>
<dbReference type="InterPro" id="IPR036390">
    <property type="entry name" value="WH_DNA-bd_sf"/>
</dbReference>
<name>A0AAI8VHW5_9PEZI</name>
<dbReference type="FunFam" id="1.10.10.10:FF:000141">
    <property type="entry name" value="vacuolar protein-sorting-associated protein 25"/>
    <property type="match status" value="1"/>
</dbReference>
<dbReference type="GO" id="GO:0005198">
    <property type="term" value="F:structural molecule activity"/>
    <property type="evidence" value="ECO:0007669"/>
    <property type="project" value="TreeGrafter"/>
</dbReference>
<comment type="similarity">
    <text evidence="1">Belongs to the VPS25 family.</text>
</comment>
<evidence type="ECO:0000313" key="6">
    <source>
        <dbReference type="EMBL" id="CAJ2505254.1"/>
    </source>
</evidence>
<evidence type="ECO:0000256" key="4">
    <source>
        <dbReference type="ARBA" id="ARBA00030094"/>
    </source>
</evidence>
<dbReference type="EMBL" id="CAUWAG010000007">
    <property type="protein sequence ID" value="CAJ2505254.1"/>
    <property type="molecule type" value="Genomic_DNA"/>
</dbReference>
<dbReference type="Pfam" id="PF05871">
    <property type="entry name" value="ESCRT-II"/>
    <property type="match status" value="1"/>
</dbReference>
<organism evidence="6 7">
    <name type="scientific">Anthostomella pinea</name>
    <dbReference type="NCBI Taxonomy" id="933095"/>
    <lineage>
        <taxon>Eukaryota</taxon>
        <taxon>Fungi</taxon>
        <taxon>Dikarya</taxon>
        <taxon>Ascomycota</taxon>
        <taxon>Pezizomycotina</taxon>
        <taxon>Sordariomycetes</taxon>
        <taxon>Xylariomycetidae</taxon>
        <taxon>Xylariales</taxon>
        <taxon>Xylariaceae</taxon>
        <taxon>Anthostomella</taxon>
    </lineage>
</organism>
<gene>
    <name evidence="6" type="ORF">KHLLAP_LOCUS5722</name>
</gene>
<dbReference type="PANTHER" id="PTHR13149:SF0">
    <property type="entry name" value="VACUOLAR PROTEIN-SORTING-ASSOCIATED PROTEIN 25"/>
    <property type="match status" value="1"/>
</dbReference>
<proteinExistence type="inferred from homology"/>
<dbReference type="InterPro" id="IPR036388">
    <property type="entry name" value="WH-like_DNA-bd_sf"/>
</dbReference>
<comment type="caution">
    <text evidence="6">The sequence shown here is derived from an EMBL/GenBank/DDBJ whole genome shotgun (WGS) entry which is preliminary data.</text>
</comment>
<dbReference type="Proteomes" id="UP001295740">
    <property type="component" value="Unassembled WGS sequence"/>
</dbReference>
<protein>
    <recommendedName>
        <fullName evidence="4">ESCRT-II complex subunit VPS25</fullName>
    </recommendedName>
</protein>
<evidence type="ECO:0000313" key="7">
    <source>
        <dbReference type="Proteomes" id="UP001295740"/>
    </source>
</evidence>
<dbReference type="InterPro" id="IPR008570">
    <property type="entry name" value="ESCRT-II_cplx_Vps25-sub"/>
</dbReference>
<dbReference type="Gene3D" id="1.10.10.10">
    <property type="entry name" value="Winged helix-like DNA-binding domain superfamily/Winged helix DNA-binding domain"/>
    <property type="match status" value="1"/>
</dbReference>
<dbReference type="AlphaFoldDB" id="A0AAI8VHW5"/>
<evidence type="ECO:0000256" key="3">
    <source>
        <dbReference type="ARBA" id="ARBA00022927"/>
    </source>
</evidence>
<dbReference type="InterPro" id="IPR014041">
    <property type="entry name" value="ESCRT-II_cplx_Vps25-sub_N"/>
</dbReference>
<evidence type="ECO:0000256" key="5">
    <source>
        <dbReference type="SAM" id="MobiDB-lite"/>
    </source>
</evidence>
<dbReference type="GO" id="GO:0016236">
    <property type="term" value="P:macroautophagy"/>
    <property type="evidence" value="ECO:0007669"/>
    <property type="project" value="UniProtKB-ARBA"/>
</dbReference>
<accession>A0AAI8VHW5</accession>
<dbReference type="PANTHER" id="PTHR13149">
    <property type="entry name" value="VACUOLAR PROTEIN SORTING-ASSOCIATED PROTEIN VPS25"/>
    <property type="match status" value="1"/>
</dbReference>